<organism evidence="3 4">
    <name type="scientific">Talaromyces pinophilus</name>
    <name type="common">Penicillium pinophilum</name>
    <dbReference type="NCBI Taxonomy" id="128442"/>
    <lineage>
        <taxon>Eukaryota</taxon>
        <taxon>Fungi</taxon>
        <taxon>Dikarya</taxon>
        <taxon>Ascomycota</taxon>
        <taxon>Pezizomycotina</taxon>
        <taxon>Eurotiomycetes</taxon>
        <taxon>Eurotiomycetidae</taxon>
        <taxon>Eurotiales</taxon>
        <taxon>Trichocomaceae</taxon>
        <taxon>Talaromyces</taxon>
        <taxon>Talaromyces sect. Talaromyces</taxon>
    </lineage>
</organism>
<feature type="signal peptide" evidence="2">
    <location>
        <begin position="1"/>
        <end position="25"/>
    </location>
</feature>
<dbReference type="Gene3D" id="2.120.10.30">
    <property type="entry name" value="TolB, C-terminal domain"/>
    <property type="match status" value="3"/>
</dbReference>
<name>A0A6V8GZZ8_TALPI</name>
<comment type="caution">
    <text evidence="3">The sequence shown here is derived from an EMBL/GenBank/DDBJ whole genome shotgun (WGS) entry which is preliminary data.</text>
</comment>
<dbReference type="PANTHER" id="PTHR36842:SF1">
    <property type="entry name" value="PROTEIN TOLB"/>
    <property type="match status" value="1"/>
</dbReference>
<keyword evidence="2" id="KW-0732">Signal</keyword>
<accession>A0A6V8GZZ8</accession>
<comment type="similarity">
    <text evidence="1">Belongs to the TolB family.</text>
</comment>
<evidence type="ECO:0000313" key="4">
    <source>
        <dbReference type="Proteomes" id="UP000053095"/>
    </source>
</evidence>
<dbReference type="Proteomes" id="UP000053095">
    <property type="component" value="Unassembled WGS sequence"/>
</dbReference>
<evidence type="ECO:0000256" key="1">
    <source>
        <dbReference type="ARBA" id="ARBA00009820"/>
    </source>
</evidence>
<reference evidence="4" key="1">
    <citation type="journal article" date="2015" name="Genome Announc.">
        <title>Draft genome sequence of Talaromyces cellulolyticus strain Y-94, a source of lignocellulosic biomass-degrading enzymes.</title>
        <authorList>
            <person name="Fujii T."/>
            <person name="Koike H."/>
            <person name="Sawayama S."/>
            <person name="Yano S."/>
            <person name="Inoue H."/>
        </authorList>
    </citation>
    <scope>NUCLEOTIDE SEQUENCE [LARGE SCALE GENOMIC DNA]</scope>
    <source>
        <strain evidence="4">Y-94</strain>
    </source>
</reference>
<protein>
    <submittedName>
        <fullName evidence="3">Uncharacterized protein</fullName>
    </submittedName>
</protein>
<evidence type="ECO:0000256" key="2">
    <source>
        <dbReference type="SAM" id="SignalP"/>
    </source>
</evidence>
<proteinExistence type="inferred from homology"/>
<dbReference type="AlphaFoldDB" id="A0A6V8GZZ8"/>
<sequence>MRGFKSLWRLALACTALGHAHLARSTKGTLLHNRISPNYSELYIAEADGSNERLLLGTNSVYDFRASWSSDGEYVTFTSERRGNGQADIYRVAINGMTVASSSAEALVQSPGVDDAAEISPDGKTLAFATTQYNQTSQVMLMDLKTRRLTNLTLVDEIAGAASSSQPNGYFKPTWSPDGEWIVFTSDRNTPWRGHSDGAGWEHVQELSIYTVRPNGTNFRLVSSRSNYTQGSPKFSPDGSRLVFYEMLTEDTYNGRLQPDLLFGTTLDTSIVSVDFATGTDRVVHATGDGVRISPSYVTDDVIGYVLKEADSNGIYYVSVSGTNYTQYQTIPMATMTPALRSPTWSPDGKYIIYEKQGPTGGSTSTSKKQNSELWSFNPDWDYRFTDTFPMGKRSGCPVMAMSQQMEGVAETNLMRLNMDGTDQVTLFETTTDTINPAIAASFNARAYQANWGPNDTNITFGYGAYFVGRASLPGFIYSINADTADLTLLAGNNITNYGFPSFSHDGSKIVFRTWPGTANNGTVVGTTGLAIVDVATRQITQLTTEWDNLPAFSPDGSKILFTRRTNLANIGDNYDIFTMNPDGTGLNQVTESVASDAHAIWTHDGRIAYSTAMYGFQQEAPLYDDSMQPYAIIMLMDADGSNKAPLTNSLWEDAMPMFAPAKTLEAKCPYSS</sequence>
<dbReference type="InterPro" id="IPR011659">
    <property type="entry name" value="WD40"/>
</dbReference>
<dbReference type="EMBL" id="DF933811">
    <property type="protein sequence ID" value="GAM34283.1"/>
    <property type="molecule type" value="Genomic_DNA"/>
</dbReference>
<dbReference type="SUPFAM" id="SSF69304">
    <property type="entry name" value="Tricorn protease N-terminal domain"/>
    <property type="match status" value="2"/>
</dbReference>
<gene>
    <name evidence="3" type="ORF">TCE0_015r01756</name>
</gene>
<feature type="chain" id="PRO_5028196649" evidence="2">
    <location>
        <begin position="26"/>
        <end position="673"/>
    </location>
</feature>
<dbReference type="InterPro" id="IPR011042">
    <property type="entry name" value="6-blade_b-propeller_TolB-like"/>
</dbReference>
<dbReference type="Pfam" id="PF07676">
    <property type="entry name" value="PD40"/>
    <property type="match status" value="6"/>
</dbReference>
<keyword evidence="4" id="KW-1185">Reference proteome</keyword>
<dbReference type="PANTHER" id="PTHR36842">
    <property type="entry name" value="PROTEIN TOLB HOMOLOG"/>
    <property type="match status" value="1"/>
</dbReference>
<dbReference type="SUPFAM" id="SSF82171">
    <property type="entry name" value="DPP6 N-terminal domain-like"/>
    <property type="match status" value="1"/>
</dbReference>
<evidence type="ECO:0000313" key="3">
    <source>
        <dbReference type="EMBL" id="GAM34283.1"/>
    </source>
</evidence>